<accession>A0ABU4DRU3</accession>
<dbReference type="Pfam" id="PF13592">
    <property type="entry name" value="HTH_33"/>
    <property type="match status" value="1"/>
</dbReference>
<feature type="region of interest" description="Disordered" evidence="1">
    <location>
        <begin position="166"/>
        <end position="186"/>
    </location>
</feature>
<sequence>MNLATLYGFRLNRYTQGIRKVTFQHTAEDFWSIYRRSTCAVERRRSQLLAFLAEGKSNQEALTLTRYSYQGADKIIDAYHAGGPASLKDQRHHNRGAPTLLSDAQLLLLARIIRADTAEGGVWNGARVQAWVKQELGQDVHLSRCYEFLDAVGYSRQVPRPRHVEADPIAQEEFKKKSSQKQSEQLRRMLKELDER</sequence>
<gene>
    <name evidence="3" type="ORF">ORD21_11205</name>
</gene>
<evidence type="ECO:0000256" key="1">
    <source>
        <dbReference type="SAM" id="MobiDB-lite"/>
    </source>
</evidence>
<proteinExistence type="predicted"/>
<dbReference type="InterPro" id="IPR025959">
    <property type="entry name" value="Winged_HTH_dom"/>
</dbReference>
<dbReference type="EMBL" id="JAPMIV010000019">
    <property type="protein sequence ID" value="MDV6375153.1"/>
    <property type="molecule type" value="Genomic_DNA"/>
</dbReference>
<dbReference type="InterPro" id="IPR009057">
    <property type="entry name" value="Homeodomain-like_sf"/>
</dbReference>
<evidence type="ECO:0000313" key="3">
    <source>
        <dbReference type="EMBL" id="MDV6375153.1"/>
    </source>
</evidence>
<name>A0ABU4DRU3_9DEIO</name>
<keyword evidence="4" id="KW-1185">Reference proteome</keyword>
<dbReference type="Proteomes" id="UP001276150">
    <property type="component" value="Unassembled WGS sequence"/>
</dbReference>
<evidence type="ECO:0000313" key="4">
    <source>
        <dbReference type="Proteomes" id="UP001276150"/>
    </source>
</evidence>
<organism evidence="3 4">
    <name type="scientific">Deinococcus arenicola</name>
    <dbReference type="NCBI Taxonomy" id="2994950"/>
    <lineage>
        <taxon>Bacteria</taxon>
        <taxon>Thermotogati</taxon>
        <taxon>Deinococcota</taxon>
        <taxon>Deinococci</taxon>
        <taxon>Deinococcales</taxon>
        <taxon>Deinococcaceae</taxon>
        <taxon>Deinococcus</taxon>
    </lineage>
</organism>
<evidence type="ECO:0000259" key="2">
    <source>
        <dbReference type="Pfam" id="PF13592"/>
    </source>
</evidence>
<protein>
    <submittedName>
        <fullName evidence="3">Winged helix-turn-helix domain-containing protein</fullName>
    </submittedName>
</protein>
<feature type="compositionally biased region" description="Basic and acidic residues" evidence="1">
    <location>
        <begin position="166"/>
        <end position="176"/>
    </location>
</feature>
<comment type="caution">
    <text evidence="3">The sequence shown here is derived from an EMBL/GenBank/DDBJ whole genome shotgun (WGS) entry which is preliminary data.</text>
</comment>
<dbReference type="RefSeq" id="WP_317640485.1">
    <property type="nucleotide sequence ID" value="NZ_JAPMIV010000019.1"/>
</dbReference>
<feature type="domain" description="Winged helix-turn helix" evidence="2">
    <location>
        <begin position="120"/>
        <end position="178"/>
    </location>
</feature>
<dbReference type="SUPFAM" id="SSF46689">
    <property type="entry name" value="Homeodomain-like"/>
    <property type="match status" value="1"/>
</dbReference>
<reference evidence="3 4" key="1">
    <citation type="submission" date="2022-11" db="EMBL/GenBank/DDBJ databases">
        <title>Deinococcus ZS9-10, Low Temperature and Draught-tolerating, UV-resistant Bacteria from Continental Antarctica.</title>
        <authorList>
            <person name="Cheng L."/>
        </authorList>
    </citation>
    <scope>NUCLEOTIDE SEQUENCE [LARGE SCALE GENOMIC DNA]</scope>
    <source>
        <strain evidence="3 4">ZS9-10</strain>
    </source>
</reference>